<feature type="transmembrane region" description="Helical" evidence="3">
    <location>
        <begin position="206"/>
        <end position="226"/>
    </location>
</feature>
<dbReference type="PRINTS" id="PR01410">
    <property type="entry name" value="CCBIOGENESIS"/>
</dbReference>
<feature type="transmembrane region" description="Helical" evidence="3">
    <location>
        <begin position="12"/>
        <end position="33"/>
    </location>
</feature>
<feature type="transmembrane region" description="Helical" evidence="3">
    <location>
        <begin position="133"/>
        <end position="154"/>
    </location>
</feature>
<feature type="domain" description="Cytochrome c-type biogenesis protein CcmF C-terminal" evidence="5">
    <location>
        <begin position="348"/>
        <end position="544"/>
    </location>
</feature>
<dbReference type="Pfam" id="PF16327">
    <property type="entry name" value="CcmF_C"/>
    <property type="match status" value="1"/>
</dbReference>
<accession>A0A3B7MFE2</accession>
<feature type="transmembrane region" description="Helical" evidence="3">
    <location>
        <begin position="781"/>
        <end position="799"/>
    </location>
</feature>
<feature type="transmembrane region" description="Helical" evidence="3">
    <location>
        <begin position="238"/>
        <end position="259"/>
    </location>
</feature>
<dbReference type="InterPro" id="IPR032523">
    <property type="entry name" value="CcmF_C"/>
</dbReference>
<feature type="transmembrane region" description="Helical" evidence="3">
    <location>
        <begin position="520"/>
        <end position="539"/>
    </location>
</feature>
<name>A0A3B7MFE2_9BACT</name>
<keyword evidence="3" id="KW-0472">Membrane</keyword>
<sequence length="824" mass="92238">MDYIGEHLLPGQLGHFLVILSLVASIVACIAYFKSANAKLPDEAVSWRKIGRIAFITDALSVITIFGIILFIIVQHYYEYYYAYNHSDRSLSPKFLLASIWEGQEGSFLLWTLWHGVLGLVLIRTAKKWEAPVMAVISFAQICLATMVLGVYVFDVKIGSTPFLLTRHQFSSAPIFSNADYLASLKDGVGLNQLLQNYWMVIHPPVLFLGFASTIVPFAFAVAGLWKKEYGSWTKQALPWSLFSGGVLGLGIMMGAYWAYESLSFGGYWAWDPVENASLVPWLILVAGIHTQVVYNSTGHSLRATHFFFIASFLLILYSTYLTRSGDLQDTSVHAFTGSGMNWQLRALVFVFLVPSLWLFIARYKKIPHIAKEENSYSREFWMFIGALVLFLSSIFILVATSLPVINKIFGSNFTIGEDPQFPYNRIQVFVAVVLGVLTAVTQYLKYKNTAKTAFFKKIALPTGIALAISLSVSLWGNINYDKFGVGFLAAIHLALFASIYAVVANATYIWSGLKGKLKAAGASIAHVGFGIMLVGVLISSSKKEVLSMNFMNPLNFGPDQKEKGVENLTLYQGVRTDMGKYWATYISDSVTEKGKMTYFRIDMESKDGKERFPLYPDLIKNTKGQEGYSNNPDARHYWNKDIFVYINYSTRMQEEKDTAQFRSKLVKLGDTLYYSNGFMTLDSVTVNQPTAGRQVDAGDTSIMAHLSIVTREQKKLTARPILAVKNNEPTYIPDSVFSQGLSVGLARVAENQQFEIRVKESSKMVPFIALKVLQFPFIKLVWLGTVLMVIGFIMSMVYRLRLLRPVGSETASRKKPVAQEPVS</sequence>
<reference evidence="6 7" key="1">
    <citation type="submission" date="2018-09" db="EMBL/GenBank/DDBJ databases">
        <title>Genome sequencing of strain 6GH32-13.</title>
        <authorList>
            <person name="Weon H.-Y."/>
            <person name="Heo J."/>
            <person name="Kwon S.-W."/>
        </authorList>
    </citation>
    <scope>NUCLEOTIDE SEQUENCE [LARGE SCALE GENOMIC DNA]</scope>
    <source>
        <strain evidence="6 7">5GH32-13</strain>
    </source>
</reference>
<protein>
    <submittedName>
        <fullName evidence="6">Cytochrome c assembly protein</fullName>
    </submittedName>
</protein>
<proteinExistence type="inferred from homology"/>
<feature type="transmembrane region" description="Helical" evidence="3">
    <location>
        <begin position="485"/>
        <end position="508"/>
    </location>
</feature>
<keyword evidence="3" id="KW-1133">Transmembrane helix</keyword>
<dbReference type="EMBL" id="CP032157">
    <property type="protein sequence ID" value="AXY73042.1"/>
    <property type="molecule type" value="Genomic_DNA"/>
</dbReference>
<feature type="domain" description="Cytochrome c assembly protein" evidence="4">
    <location>
        <begin position="104"/>
        <end position="325"/>
    </location>
</feature>
<dbReference type="KEGG" id="pseg:D3H65_03230"/>
<keyword evidence="7" id="KW-1185">Reference proteome</keyword>
<gene>
    <name evidence="6" type="ORF">D3H65_03230</name>
</gene>
<feature type="transmembrane region" description="Helical" evidence="3">
    <location>
        <begin position="53"/>
        <end position="78"/>
    </location>
</feature>
<feature type="transmembrane region" description="Helical" evidence="3">
    <location>
        <begin position="459"/>
        <end position="479"/>
    </location>
</feature>
<feature type="transmembrane region" description="Helical" evidence="3">
    <location>
        <begin position="279"/>
        <end position="295"/>
    </location>
</feature>
<evidence type="ECO:0000259" key="4">
    <source>
        <dbReference type="Pfam" id="PF01578"/>
    </source>
</evidence>
<feature type="transmembrane region" description="Helical" evidence="3">
    <location>
        <begin position="307"/>
        <end position="323"/>
    </location>
</feature>
<dbReference type="GO" id="GO:0016020">
    <property type="term" value="C:membrane"/>
    <property type="evidence" value="ECO:0007669"/>
    <property type="project" value="InterPro"/>
</dbReference>
<keyword evidence="3" id="KW-0812">Transmembrane</keyword>
<evidence type="ECO:0000256" key="2">
    <source>
        <dbReference type="ARBA" id="ARBA00022748"/>
    </source>
</evidence>
<dbReference type="Pfam" id="PF01578">
    <property type="entry name" value="Cytochrom_C_asm"/>
    <property type="match status" value="1"/>
</dbReference>
<dbReference type="OrthoDB" id="9761451at2"/>
<dbReference type="InterPro" id="IPR002541">
    <property type="entry name" value="Cyt_c_assembly"/>
</dbReference>
<evidence type="ECO:0000256" key="3">
    <source>
        <dbReference type="SAM" id="Phobius"/>
    </source>
</evidence>
<organism evidence="6 7">
    <name type="scientific">Paraflavitalea soli</name>
    <dbReference type="NCBI Taxonomy" id="2315862"/>
    <lineage>
        <taxon>Bacteria</taxon>
        <taxon>Pseudomonadati</taxon>
        <taxon>Bacteroidota</taxon>
        <taxon>Chitinophagia</taxon>
        <taxon>Chitinophagales</taxon>
        <taxon>Chitinophagaceae</taxon>
        <taxon>Paraflavitalea</taxon>
    </lineage>
</organism>
<dbReference type="GO" id="GO:0017004">
    <property type="term" value="P:cytochrome complex assembly"/>
    <property type="evidence" value="ECO:0007669"/>
    <property type="project" value="UniProtKB-KW"/>
</dbReference>
<dbReference type="GO" id="GO:0015232">
    <property type="term" value="F:heme transmembrane transporter activity"/>
    <property type="evidence" value="ECO:0007669"/>
    <property type="project" value="InterPro"/>
</dbReference>
<feature type="transmembrane region" description="Helical" evidence="3">
    <location>
        <begin position="381"/>
        <end position="406"/>
    </location>
</feature>
<dbReference type="PANTHER" id="PTHR43653:SF1">
    <property type="entry name" value="CYTOCHROME C-TYPE BIOGENESIS PROTEIN CCMF"/>
    <property type="match status" value="1"/>
</dbReference>
<evidence type="ECO:0000256" key="1">
    <source>
        <dbReference type="ARBA" id="ARBA00009186"/>
    </source>
</evidence>
<dbReference type="GO" id="GO:0020037">
    <property type="term" value="F:heme binding"/>
    <property type="evidence" value="ECO:0007669"/>
    <property type="project" value="InterPro"/>
</dbReference>
<feature type="transmembrane region" description="Helical" evidence="3">
    <location>
        <begin position="426"/>
        <end position="447"/>
    </location>
</feature>
<evidence type="ECO:0000259" key="5">
    <source>
        <dbReference type="Pfam" id="PF16327"/>
    </source>
</evidence>
<feature type="transmembrane region" description="Helical" evidence="3">
    <location>
        <begin position="108"/>
        <end position="126"/>
    </location>
</feature>
<dbReference type="AlphaFoldDB" id="A0A3B7MFE2"/>
<evidence type="ECO:0000313" key="7">
    <source>
        <dbReference type="Proteomes" id="UP000263900"/>
    </source>
</evidence>
<dbReference type="PANTHER" id="PTHR43653">
    <property type="entry name" value="CYTOCHROME C ASSEMBLY PROTEIN-RELATED"/>
    <property type="match status" value="1"/>
</dbReference>
<evidence type="ECO:0000313" key="6">
    <source>
        <dbReference type="EMBL" id="AXY73042.1"/>
    </source>
</evidence>
<dbReference type="InterPro" id="IPR003567">
    <property type="entry name" value="Cyt_c_biogenesis"/>
</dbReference>
<dbReference type="RefSeq" id="WP_119048880.1">
    <property type="nucleotide sequence ID" value="NZ_CP032157.1"/>
</dbReference>
<comment type="similarity">
    <text evidence="1">Belongs to the CcmF/CycK/Ccl1/NrfE/CcsA family.</text>
</comment>
<dbReference type="Proteomes" id="UP000263900">
    <property type="component" value="Chromosome"/>
</dbReference>
<feature type="transmembrane region" description="Helical" evidence="3">
    <location>
        <begin position="343"/>
        <end position="361"/>
    </location>
</feature>
<keyword evidence="2" id="KW-0201">Cytochrome c-type biogenesis</keyword>